<name>A0A1H1MLB0_9FLAO</name>
<accession>A0A1H1MLB0</accession>
<dbReference type="InterPro" id="IPR029052">
    <property type="entry name" value="Metallo-depent_PP-like"/>
</dbReference>
<dbReference type="Proteomes" id="UP000198858">
    <property type="component" value="Chromosome I"/>
</dbReference>
<feature type="transmembrane region" description="Helical" evidence="1">
    <location>
        <begin position="16"/>
        <end position="38"/>
    </location>
</feature>
<dbReference type="EMBL" id="LT629745">
    <property type="protein sequence ID" value="SDR87380.1"/>
    <property type="molecule type" value="Genomic_DNA"/>
</dbReference>
<gene>
    <name evidence="2" type="ORF">SAMN04488552_1350</name>
</gene>
<keyword evidence="1" id="KW-0472">Membrane</keyword>
<dbReference type="Gene3D" id="3.60.21.10">
    <property type="match status" value="1"/>
</dbReference>
<protein>
    <recommendedName>
        <fullName evidence="4">Calcineurin-like phosphoesterase</fullName>
    </recommendedName>
</protein>
<evidence type="ECO:0008006" key="4">
    <source>
        <dbReference type="Google" id="ProtNLM"/>
    </source>
</evidence>
<evidence type="ECO:0000256" key="1">
    <source>
        <dbReference type="SAM" id="Phobius"/>
    </source>
</evidence>
<keyword evidence="1" id="KW-0812">Transmembrane</keyword>
<reference evidence="2 3" key="1">
    <citation type="submission" date="2016-10" db="EMBL/GenBank/DDBJ databases">
        <authorList>
            <person name="Varghese N."/>
            <person name="Submissions S."/>
        </authorList>
    </citation>
    <scope>NUCLEOTIDE SEQUENCE [LARGE SCALE GENOMIC DNA]</scope>
    <source>
        <strain evidence="2 3">Mar_2010_102</strain>
    </source>
</reference>
<proteinExistence type="predicted"/>
<dbReference type="AlphaFoldDB" id="A0A1H1MLB0"/>
<keyword evidence="3" id="KW-1185">Reference proteome</keyword>
<dbReference type="SUPFAM" id="SSF56300">
    <property type="entry name" value="Metallo-dependent phosphatases"/>
    <property type="match status" value="1"/>
</dbReference>
<dbReference type="STRING" id="1250231.SAMN04488552_1350"/>
<keyword evidence="1" id="KW-1133">Transmembrane helix</keyword>
<evidence type="ECO:0000313" key="3">
    <source>
        <dbReference type="Proteomes" id="UP000198858"/>
    </source>
</evidence>
<evidence type="ECO:0000313" key="2">
    <source>
        <dbReference type="EMBL" id="SDR87380.1"/>
    </source>
</evidence>
<feature type="transmembrane region" description="Helical" evidence="1">
    <location>
        <begin position="50"/>
        <end position="69"/>
    </location>
</feature>
<sequence>MLKYYKDLCHPKNIEFFWRLVILIYLFPKFNLTTLPHMSIIKRLEKFNNSWNFTFLTLSILLTTFSGLAQEVKNEKKEKVHSVYITSNTALRSDESNNLILKEIVESSKREEDSATLVIVGNLVPKKGFPDKDKGRDKVEKDLKEKLLEKINDFKGNIVFTPGYNEWQEDAPDNIDDLESFLQDNSRGKFWPNDGCPMESESLGDDIQLIMIDSQWYIENWDDHPYINHDCEIKTRAQFREEFNDELEDNQKKTVLVAVHHPVMTQTKLNFWQKMVGTDEQTVRNPQLKELMGTLETLARQYNDVIFISGKDRNLQYVQDDNIEQVIVGVTEKPVKAKPEEDNGDFAAYDLGYAKMNINRMGSSNVELYKVLPTGSEKIFTKRISRERPTLDEVEWPETRIGQTKMASVYTEEETDKDGFHVSLWGEHYRPLYSRKFEFPVLYLDTVASQLEVLGAGGGHQSRSLGFKDAQDHEYTMRAIRKSALQFLQTTVVTTHYVEEYLENTIAERYVQDFYTTAFPYGTFPAGEFMDELGIFHPNSNLYYVPKQEALGVYNEEYGDELYMFEAHVGGENKDLEIFGNADDILNSADLFLEMKETKDVYVDEDMFIRARLLDMLLGDWDRHEGQYEWAEFEDEDGKKRYLPIAKDRDQVFPKTDGFALSMLRLAFPPFRAMEEYSDEVKKPKWFNVAGYPLDKAFIRNAEWEDWKVQVEYIQNKLSDDVIEEGFAVLPEGIQKDEYIDDIKATMKARRGNLEKIARDYYKHLAEFDMFTGTNNDDKFLITRKPNGITTVELMDKDGELLAEKTYNSNMTREVWIYGLDGDDEFRIEGSGSKLLKLKVIGGEENDIYDFQNTRRAKLYDFKSKPNTIKTPGANKMLVDSYDINNYAPKKKKIRQFTVFPSVDFNSDVGFKLGAKNTYTTYGLVKNPFTTRQSVTLNYFFRTKGFEAEYDGEFAHIFYNWNLGLNAYYSSPNFTMNYFGTGNDTEFDRDDTDKEYNRVQMQQWRFAPSLIWRNGTQTLFSIKPMIESVDVSSNDGLFVGDVFDPLDPVFDSQLYAGGELRYNYTNKDRSAFPSRGVELDVLAGYKTNIDDNNNEIGYVRPMLALDYPLHESGFAVIATKIGGQANFGDNYEFYHDALLGGGNTNSLRGYRNDRFNGKYAFYQNIDLRSGITQFRTNFVPLRIGASAGFDYGRVWVADDNSNDWHTNVGGSIFINAFKAFTGNIGYYVGDEGGRLNFTFNFDF</sequence>
<organism evidence="2 3">
    <name type="scientific">Christiangramia echinicola</name>
    <dbReference type="NCBI Taxonomy" id="279359"/>
    <lineage>
        <taxon>Bacteria</taxon>
        <taxon>Pseudomonadati</taxon>
        <taxon>Bacteroidota</taxon>
        <taxon>Flavobacteriia</taxon>
        <taxon>Flavobacteriales</taxon>
        <taxon>Flavobacteriaceae</taxon>
        <taxon>Christiangramia</taxon>
    </lineage>
</organism>